<reference evidence="1 2" key="1">
    <citation type="submission" date="2016-03" db="EMBL/GenBank/DDBJ databases">
        <title>Photobacterium proteolyticum sp. nov. a protease producing bacterium isolated from ocean sediments of Laizhou Bay.</title>
        <authorList>
            <person name="Li Y."/>
        </authorList>
    </citation>
    <scope>NUCLEOTIDE SEQUENCE [LARGE SCALE GENOMIC DNA]</scope>
    <source>
        <strain evidence="1 2">R-40508</strain>
    </source>
</reference>
<keyword evidence="2" id="KW-1185">Reference proteome</keyword>
<gene>
    <name evidence="1" type="ORF">A3K86_19750</name>
</gene>
<dbReference type="EMBL" id="LVHF01000033">
    <property type="protein sequence ID" value="OAN11701.1"/>
    <property type="molecule type" value="Genomic_DNA"/>
</dbReference>
<dbReference type="Proteomes" id="UP000078503">
    <property type="component" value="Unassembled WGS sequence"/>
</dbReference>
<protein>
    <submittedName>
        <fullName evidence="1">Uncharacterized protein</fullName>
    </submittedName>
</protein>
<dbReference type="AlphaFoldDB" id="A0A178K338"/>
<comment type="caution">
    <text evidence="1">The sequence shown here is derived from an EMBL/GenBank/DDBJ whole genome shotgun (WGS) entry which is preliminary data.</text>
</comment>
<dbReference type="STRING" id="858640.A3K86_19750"/>
<organism evidence="1 2">
    <name type="scientific">Photobacterium jeanii</name>
    <dbReference type="NCBI Taxonomy" id="858640"/>
    <lineage>
        <taxon>Bacteria</taxon>
        <taxon>Pseudomonadati</taxon>
        <taxon>Pseudomonadota</taxon>
        <taxon>Gammaproteobacteria</taxon>
        <taxon>Vibrionales</taxon>
        <taxon>Vibrionaceae</taxon>
        <taxon>Photobacterium</taxon>
    </lineage>
</organism>
<evidence type="ECO:0000313" key="2">
    <source>
        <dbReference type="Proteomes" id="UP000078503"/>
    </source>
</evidence>
<accession>A0A178K338</accession>
<name>A0A178K338_9GAMM</name>
<dbReference type="OrthoDB" id="5902899at2"/>
<sequence>MQSGRTPHTKQLVYRQVDVNRQMAVFLNTTYNGYFLFTFVKSAPCSASSSYDAMLTVNGEADQPVSFQCQTPNTAIYRIAEPKFTQLKLVNSDFSFDISEQKWPFKALKKDDFMQRNYHFFKGRTKEPLYPWNRD</sequence>
<proteinExistence type="predicted"/>
<evidence type="ECO:0000313" key="1">
    <source>
        <dbReference type="EMBL" id="OAN11701.1"/>
    </source>
</evidence>